<protein>
    <submittedName>
        <fullName evidence="2">Uncharacterized protein</fullName>
    </submittedName>
</protein>
<evidence type="ECO:0000256" key="1">
    <source>
        <dbReference type="SAM" id="MobiDB-lite"/>
    </source>
</evidence>
<gene>
    <name evidence="2" type="ORF">BD310DRAFT_106884</name>
</gene>
<organism evidence="2 3">
    <name type="scientific">Dichomitus squalens</name>
    <dbReference type="NCBI Taxonomy" id="114155"/>
    <lineage>
        <taxon>Eukaryota</taxon>
        <taxon>Fungi</taxon>
        <taxon>Dikarya</taxon>
        <taxon>Basidiomycota</taxon>
        <taxon>Agaricomycotina</taxon>
        <taxon>Agaricomycetes</taxon>
        <taxon>Polyporales</taxon>
        <taxon>Polyporaceae</taxon>
        <taxon>Dichomitus</taxon>
    </lineage>
</organism>
<dbReference type="Proteomes" id="UP000292082">
    <property type="component" value="Unassembled WGS sequence"/>
</dbReference>
<reference evidence="2 3" key="1">
    <citation type="submission" date="2019-01" db="EMBL/GenBank/DDBJ databases">
        <title>Draft genome sequences of three monokaryotic isolates of the white-rot basidiomycete fungus Dichomitus squalens.</title>
        <authorList>
            <consortium name="DOE Joint Genome Institute"/>
            <person name="Lopez S.C."/>
            <person name="Andreopoulos B."/>
            <person name="Pangilinan J."/>
            <person name="Lipzen A."/>
            <person name="Riley R."/>
            <person name="Ahrendt S."/>
            <person name="Ng V."/>
            <person name="Barry K."/>
            <person name="Daum C."/>
            <person name="Grigoriev I.V."/>
            <person name="Hilden K.S."/>
            <person name="Makela M.R."/>
            <person name="de Vries R.P."/>
        </authorList>
    </citation>
    <scope>NUCLEOTIDE SEQUENCE [LARGE SCALE GENOMIC DNA]</scope>
    <source>
        <strain evidence="2 3">CBS 464.89</strain>
    </source>
</reference>
<feature type="compositionally biased region" description="Low complexity" evidence="1">
    <location>
        <begin position="53"/>
        <end position="76"/>
    </location>
</feature>
<evidence type="ECO:0000313" key="2">
    <source>
        <dbReference type="EMBL" id="TBU54059.1"/>
    </source>
</evidence>
<feature type="compositionally biased region" description="Low complexity" evidence="1">
    <location>
        <begin position="12"/>
        <end position="26"/>
    </location>
</feature>
<feature type="compositionally biased region" description="Pro residues" evidence="1">
    <location>
        <begin position="1"/>
        <end position="11"/>
    </location>
</feature>
<evidence type="ECO:0000313" key="3">
    <source>
        <dbReference type="Proteomes" id="UP000292082"/>
    </source>
</evidence>
<accession>A0A4Q9PJ01</accession>
<feature type="region of interest" description="Disordered" evidence="1">
    <location>
        <begin position="1"/>
        <end position="139"/>
    </location>
</feature>
<keyword evidence="3" id="KW-1185">Reference proteome</keyword>
<dbReference type="EMBL" id="ML145198">
    <property type="protein sequence ID" value="TBU54059.1"/>
    <property type="molecule type" value="Genomic_DNA"/>
</dbReference>
<dbReference type="AlphaFoldDB" id="A0A4Q9PJ01"/>
<feature type="compositionally biased region" description="Polar residues" evidence="1">
    <location>
        <begin position="96"/>
        <end position="109"/>
    </location>
</feature>
<name>A0A4Q9PJ01_9APHY</name>
<sequence length="139" mass="14345">MPMLTPRPTPRPRTLLSKNSLSLSSPSPLPGPGEEEVPAGSPEHYGHLLAINSCSSSPPLLKSPARKPSSPSSPSSMTILLRLLHNARLRGAGTRSPRSNGESSSQGRTTGCADASPPRSPSWPGGARAGSTCATDKEA</sequence>
<proteinExistence type="predicted"/>